<organism evidence="3 4">
    <name type="scientific">Actinoplanes flavus</name>
    <dbReference type="NCBI Taxonomy" id="2820290"/>
    <lineage>
        <taxon>Bacteria</taxon>
        <taxon>Bacillati</taxon>
        <taxon>Actinomycetota</taxon>
        <taxon>Actinomycetes</taxon>
        <taxon>Micromonosporales</taxon>
        <taxon>Micromonosporaceae</taxon>
        <taxon>Actinoplanes</taxon>
    </lineage>
</organism>
<name>A0ABS3UI10_9ACTN</name>
<dbReference type="InterPro" id="IPR038461">
    <property type="entry name" value="Schlafen_AlbA_2_dom_sf"/>
</dbReference>
<dbReference type="PANTHER" id="PTHR39639:SF1">
    <property type="entry name" value="DUF262 DOMAIN-CONTAINING PROTEIN"/>
    <property type="match status" value="1"/>
</dbReference>
<reference evidence="3 4" key="1">
    <citation type="submission" date="2021-03" db="EMBL/GenBank/DDBJ databases">
        <title>Actinoplanes flavus sp. nov., a novel actinomycete isolated from Coconut Palm rhizosphere soil.</title>
        <authorList>
            <person name="Luo X."/>
        </authorList>
    </citation>
    <scope>NUCLEOTIDE SEQUENCE [LARGE SCALE GENOMIC DNA]</scope>
    <source>
        <strain evidence="3 4">NEAU-H7</strain>
    </source>
</reference>
<protein>
    <submittedName>
        <fullName evidence="3">DUF262 domain-containing protein</fullName>
    </submittedName>
</protein>
<keyword evidence="4" id="KW-1185">Reference proteome</keyword>
<dbReference type="RefSeq" id="WP_208467579.1">
    <property type="nucleotide sequence ID" value="NZ_JAGFNS010000007.1"/>
</dbReference>
<dbReference type="InterPro" id="IPR004919">
    <property type="entry name" value="GmrSD_N"/>
</dbReference>
<dbReference type="Proteomes" id="UP000679690">
    <property type="component" value="Unassembled WGS sequence"/>
</dbReference>
<gene>
    <name evidence="3" type="ORF">J5X75_12890</name>
</gene>
<proteinExistence type="predicted"/>
<feature type="domain" description="Schlafen AlbA-2" evidence="2">
    <location>
        <begin position="445"/>
        <end position="582"/>
    </location>
</feature>
<dbReference type="Gene3D" id="3.30.950.30">
    <property type="entry name" value="Schlafen, AAA domain"/>
    <property type="match status" value="1"/>
</dbReference>
<dbReference type="Pfam" id="PF04326">
    <property type="entry name" value="SLFN_AlbA_2"/>
    <property type="match status" value="1"/>
</dbReference>
<sequence length="597" mass="67953">MTGPTETELSVQGESLQQLYSQYTKGRFLVNRRYQRKLVWSVEEKEKLVDSVLERLPIPLILLAETVHEEAARLEVIDGLQRLNAIFAFIENEFPIDGKYFDLETLADTKYLKDHTKLTQREPMLDRGQCRDFANYLLPVSTYRSASESSVDEVFRRINSSGRHLSLQEIRQAGATVEIANLVRKISAAVRGDASLTDYVKLEDMPKISITNRQLEYGIYDAEIFWVKQGILSRDAVRESRDEELVLDILLDLILQPLASSGSEYRNAAYGDDRAGGATSAAIVHTRLLTLGPKEVERRFMEVLDLFKETLDVADSPYATWTVTQQNPRGVPRHFHALFVAVAQLVHDENLVPKSRNEFADALKGFWDRDLSIPGGGNWGGERKSQLINAVKGLLRPHFTRTTDRHSLQLQEHALRFESTLRMALTEEALFELKQGFCRLNNAGMFDDASFEKVLRTASAMANTRPSSSGLIFFGVADDLKDAKAVENFSKVQATRLDRFYITGTQHELEALKRSVDEHFRWLINRIKNSKLQPEFADALAATLSPFRYRNYLLWKLEPKPGRSPVTHDGKFYERRGPSTELVEGPNALIELVRRFP</sequence>
<evidence type="ECO:0000313" key="3">
    <source>
        <dbReference type="EMBL" id="MBO3738417.1"/>
    </source>
</evidence>
<evidence type="ECO:0000259" key="2">
    <source>
        <dbReference type="Pfam" id="PF04326"/>
    </source>
</evidence>
<evidence type="ECO:0000259" key="1">
    <source>
        <dbReference type="Pfam" id="PF03235"/>
    </source>
</evidence>
<dbReference type="Pfam" id="PF03235">
    <property type="entry name" value="GmrSD_N"/>
    <property type="match status" value="1"/>
</dbReference>
<comment type="caution">
    <text evidence="3">The sequence shown here is derived from an EMBL/GenBank/DDBJ whole genome shotgun (WGS) entry which is preliminary data.</text>
</comment>
<dbReference type="EMBL" id="JAGFNS010000007">
    <property type="protein sequence ID" value="MBO3738417.1"/>
    <property type="molecule type" value="Genomic_DNA"/>
</dbReference>
<dbReference type="PANTHER" id="PTHR39639">
    <property type="entry name" value="CHROMOSOME 16, WHOLE GENOME SHOTGUN SEQUENCE"/>
    <property type="match status" value="1"/>
</dbReference>
<feature type="domain" description="GmrSD restriction endonucleases N-terminal" evidence="1">
    <location>
        <begin position="16"/>
        <end position="173"/>
    </location>
</feature>
<accession>A0ABS3UI10</accession>
<evidence type="ECO:0000313" key="4">
    <source>
        <dbReference type="Proteomes" id="UP000679690"/>
    </source>
</evidence>
<dbReference type="InterPro" id="IPR007421">
    <property type="entry name" value="Schlafen_AlbA_2_dom"/>
</dbReference>